<evidence type="ECO:0000259" key="1">
    <source>
        <dbReference type="Pfam" id="PF13173"/>
    </source>
</evidence>
<dbReference type="InterPro" id="IPR027417">
    <property type="entry name" value="P-loop_NTPase"/>
</dbReference>
<keyword evidence="4" id="KW-1185">Reference proteome</keyword>
<evidence type="ECO:0000313" key="4">
    <source>
        <dbReference type="Proteomes" id="UP000218890"/>
    </source>
</evidence>
<feature type="domain" description="DUF4143" evidence="2">
    <location>
        <begin position="219"/>
        <end position="378"/>
    </location>
</feature>
<dbReference type="SUPFAM" id="SSF46785">
    <property type="entry name" value="Winged helix' DNA-binding domain"/>
    <property type="match status" value="1"/>
</dbReference>
<accession>A0A0X8X7L9</accession>
<dbReference type="PANTHER" id="PTHR43566:SF2">
    <property type="entry name" value="DUF4143 DOMAIN-CONTAINING PROTEIN"/>
    <property type="match status" value="1"/>
</dbReference>
<gene>
    <name evidence="3" type="ORF">HH1059_03910</name>
</gene>
<dbReference type="KEGG" id="hhk:HH1059_03910"/>
<reference evidence="3" key="1">
    <citation type="submission" date="2016-02" db="EMBL/GenBank/DDBJ databases">
        <title>Halorhodospira halochloris DSM-1059 complete genome, version 2.</title>
        <authorList>
            <person name="Tsukatani Y."/>
        </authorList>
    </citation>
    <scope>NUCLEOTIDE SEQUENCE</scope>
    <source>
        <strain evidence="3">DSM 1059</strain>
    </source>
</reference>
<organism evidence="3 4">
    <name type="scientific">Halorhodospira halochloris</name>
    <name type="common">Ectothiorhodospira halochloris</name>
    <dbReference type="NCBI Taxonomy" id="1052"/>
    <lineage>
        <taxon>Bacteria</taxon>
        <taxon>Pseudomonadati</taxon>
        <taxon>Pseudomonadota</taxon>
        <taxon>Gammaproteobacteria</taxon>
        <taxon>Chromatiales</taxon>
        <taxon>Ectothiorhodospiraceae</taxon>
        <taxon>Halorhodospira</taxon>
    </lineage>
</organism>
<dbReference type="PANTHER" id="PTHR43566">
    <property type="entry name" value="CONSERVED PROTEIN"/>
    <property type="match status" value="1"/>
</dbReference>
<feature type="domain" description="AAA" evidence="1">
    <location>
        <begin position="61"/>
        <end position="177"/>
    </location>
</feature>
<evidence type="ECO:0000313" key="3">
    <source>
        <dbReference type="EMBL" id="BAU57066.2"/>
    </source>
</evidence>
<sequence length="430" mass="48001">MTTDRDVLHPTAEQALHGGLGTARLTALHAPWLVLTVSAAYNQHMIPRHAQATLEQLAASFPVVAVTGPRQSGKSTLVRALFADHPYTSLEDPDQREFATDDPRGFLAQFPGGAVLDEVQRCPALLSYLQGRVDQSGRLGEWILTGSQQFGMVSAVTQSLAGRVGMLALLPFARDELQAAQQLPEQLNEALWRGGYPPIYDRPVEPTLWYGSYVQTYLERDVRQLLGVRDLTLFQRFLRLTAGRTGQLLNQSALAEETGVSHNTIREWLSVLEASYIIHRLPPHHNNFNKRLVKTPKLYMLDTGLASWLLGIESAQQIDTHPLRGALFETWVVAEHLKARWNAGRPSNLYFWRDRAGREVDLVIERGGRLQPVEIKAGATVTRDALRGLERWCELAGDEAAGARLIYAGSEAREQRGIRIQPWRSAMLVV</sequence>
<dbReference type="EMBL" id="AP017372">
    <property type="protein sequence ID" value="BAU57066.2"/>
    <property type="molecule type" value="Genomic_DNA"/>
</dbReference>
<dbReference type="InterPro" id="IPR041682">
    <property type="entry name" value="AAA_14"/>
</dbReference>
<dbReference type="Proteomes" id="UP000218890">
    <property type="component" value="Chromosome"/>
</dbReference>
<dbReference type="InterPro" id="IPR036388">
    <property type="entry name" value="WH-like_DNA-bd_sf"/>
</dbReference>
<dbReference type="SUPFAM" id="SSF52540">
    <property type="entry name" value="P-loop containing nucleoside triphosphate hydrolases"/>
    <property type="match status" value="1"/>
</dbReference>
<dbReference type="InterPro" id="IPR025420">
    <property type="entry name" value="DUF4143"/>
</dbReference>
<proteinExistence type="predicted"/>
<evidence type="ECO:0000259" key="2">
    <source>
        <dbReference type="Pfam" id="PF13635"/>
    </source>
</evidence>
<dbReference type="AlphaFoldDB" id="A0A0X8X7L9"/>
<dbReference type="InterPro" id="IPR036390">
    <property type="entry name" value="WH_DNA-bd_sf"/>
</dbReference>
<name>A0A0X8X7L9_HALHR</name>
<dbReference type="Gene3D" id="1.10.10.10">
    <property type="entry name" value="Winged helix-like DNA-binding domain superfamily/Winged helix DNA-binding domain"/>
    <property type="match status" value="1"/>
</dbReference>
<dbReference type="Pfam" id="PF13635">
    <property type="entry name" value="DUF4143"/>
    <property type="match status" value="1"/>
</dbReference>
<dbReference type="Pfam" id="PF13173">
    <property type="entry name" value="AAA_14"/>
    <property type="match status" value="1"/>
</dbReference>
<protein>
    <submittedName>
        <fullName evidence="3">ATPase component BioM of energizing module of biotin ECF transporter</fullName>
    </submittedName>
</protein>